<evidence type="ECO:0000313" key="3">
    <source>
        <dbReference type="Proteomes" id="UP000076079"/>
    </source>
</evidence>
<accession>A0A143PV70</accession>
<feature type="region of interest" description="Disordered" evidence="1">
    <location>
        <begin position="64"/>
        <end position="84"/>
    </location>
</feature>
<organism evidence="2 3">
    <name type="scientific">Luteitalea pratensis</name>
    <dbReference type="NCBI Taxonomy" id="1855912"/>
    <lineage>
        <taxon>Bacteria</taxon>
        <taxon>Pseudomonadati</taxon>
        <taxon>Acidobacteriota</taxon>
        <taxon>Vicinamibacteria</taxon>
        <taxon>Vicinamibacterales</taxon>
        <taxon>Vicinamibacteraceae</taxon>
        <taxon>Luteitalea</taxon>
    </lineage>
</organism>
<sequence length="223" mass="24428">MVTQGPVAPSGWVLSGRADFGASESHYAPVTGGCQREFTPHLVRPLVVPPNIQANDRIRRKVFHHRHLQPSDGRGRPTERTARRPHIHAYHWPQPNVRYVVRRGRETGCAGLPRGVAGLRRMVLLAERGTSYQSKADAIAESAARDLNASNCHRRTPPVPDDLRARAPNKRAPVGDHYTAGTRRETGNRESGVRSRESGVAAALTGPGQRLRPFASVSALSAR</sequence>
<keyword evidence="3" id="KW-1185">Reference proteome</keyword>
<reference evidence="2 3" key="1">
    <citation type="journal article" date="2016" name="Genome Announc.">
        <title>First Complete Genome Sequence of a Subdivision 6 Acidobacterium Strain.</title>
        <authorList>
            <person name="Huang S."/>
            <person name="Vieira S."/>
            <person name="Bunk B."/>
            <person name="Riedel T."/>
            <person name="Sproer C."/>
            <person name="Overmann J."/>
        </authorList>
    </citation>
    <scope>NUCLEOTIDE SEQUENCE [LARGE SCALE GENOMIC DNA]</scope>
    <source>
        <strain evidence="3">DSM 100886 HEG_-6_39</strain>
    </source>
</reference>
<name>A0A143PV70_LUTPR</name>
<dbReference type="Proteomes" id="UP000076079">
    <property type="component" value="Chromosome"/>
</dbReference>
<dbReference type="AlphaFoldDB" id="A0A143PV70"/>
<proteinExistence type="predicted"/>
<feature type="compositionally biased region" description="Basic and acidic residues" evidence="1">
    <location>
        <begin position="182"/>
        <end position="197"/>
    </location>
</feature>
<evidence type="ECO:0000256" key="1">
    <source>
        <dbReference type="SAM" id="MobiDB-lite"/>
    </source>
</evidence>
<dbReference type="KEGG" id="abac:LuPra_05459"/>
<reference evidence="3" key="2">
    <citation type="submission" date="2016-04" db="EMBL/GenBank/DDBJ databases">
        <title>First Complete Genome Sequence of a Subdivision 6 Acidobacterium.</title>
        <authorList>
            <person name="Huang S."/>
            <person name="Vieira S."/>
            <person name="Bunk B."/>
            <person name="Riedel T."/>
            <person name="Sproeer C."/>
            <person name="Overmann J."/>
        </authorList>
    </citation>
    <scope>NUCLEOTIDE SEQUENCE [LARGE SCALE GENOMIC DNA]</scope>
    <source>
        <strain evidence="3">DSM 100886 HEG_-6_39</strain>
    </source>
</reference>
<evidence type="ECO:0000313" key="2">
    <source>
        <dbReference type="EMBL" id="AMY12186.1"/>
    </source>
</evidence>
<feature type="region of interest" description="Disordered" evidence="1">
    <location>
        <begin position="150"/>
        <end position="223"/>
    </location>
</feature>
<protein>
    <submittedName>
        <fullName evidence="2">Uncharacterized protein</fullName>
    </submittedName>
</protein>
<dbReference type="EMBL" id="CP015136">
    <property type="protein sequence ID" value="AMY12186.1"/>
    <property type="molecule type" value="Genomic_DNA"/>
</dbReference>
<gene>
    <name evidence="2" type="ORF">LuPra_05459</name>
</gene>
<feature type="compositionally biased region" description="Basic and acidic residues" evidence="1">
    <location>
        <begin position="73"/>
        <end position="82"/>
    </location>
</feature>